<evidence type="ECO:0000313" key="5">
    <source>
        <dbReference type="Proteomes" id="UP000245207"/>
    </source>
</evidence>
<dbReference type="Proteomes" id="UP000245207">
    <property type="component" value="Unassembled WGS sequence"/>
</dbReference>
<protein>
    <recommendedName>
        <fullName evidence="3">TIR domain-containing protein</fullName>
    </recommendedName>
</protein>
<dbReference type="GO" id="GO:0007165">
    <property type="term" value="P:signal transduction"/>
    <property type="evidence" value="ECO:0007669"/>
    <property type="project" value="InterPro"/>
</dbReference>
<sequence length="317" mass="35229">MTKQSWRKRSISDLSGGLPIFNPASGGGRRENNNQGWSSRSVMNYKLIHLIPVVVMLCFFILWCFSTPVELETKDGVTRFVPISDKKPQEENEATDVDLTVLALESQPDDFMSLSDGPDAPLDLGNESMENVSLLESPDVDSTALALESPPDGFMSLSDGPDAPLDLGNESIENVSLLESHDQNALLTEIHDSNALSSVSHEPKAPFSVVAIKTSKASIIVLSKNYASSTWCLDELALIMEQHRTTKHVVFPIFYHVEPTDVRKQQKSFLVAMEDHKQKMEAETNAKKKTEWAQKIEKWKKALTEVADLKGKDAKDK</sequence>
<keyword evidence="2" id="KW-0812">Transmembrane</keyword>
<accession>A0A2U1KI85</accession>
<dbReference type="PANTHER" id="PTHR32009">
    <property type="entry name" value="TMV RESISTANCE PROTEIN N-LIKE"/>
    <property type="match status" value="1"/>
</dbReference>
<keyword evidence="5" id="KW-1185">Reference proteome</keyword>
<dbReference type="InterPro" id="IPR035897">
    <property type="entry name" value="Toll_tir_struct_dom_sf"/>
</dbReference>
<dbReference type="OrthoDB" id="1191655at2759"/>
<name>A0A2U1KI85_ARTAN</name>
<feature type="transmembrane region" description="Helical" evidence="2">
    <location>
        <begin position="47"/>
        <end position="69"/>
    </location>
</feature>
<dbReference type="InterPro" id="IPR000157">
    <property type="entry name" value="TIR_dom"/>
</dbReference>
<dbReference type="Pfam" id="PF01582">
    <property type="entry name" value="TIR"/>
    <property type="match status" value="1"/>
</dbReference>
<dbReference type="PROSITE" id="PS50104">
    <property type="entry name" value="TIR"/>
    <property type="match status" value="1"/>
</dbReference>
<reference evidence="4 5" key="1">
    <citation type="journal article" date="2018" name="Mol. Plant">
        <title>The genome of Artemisia annua provides insight into the evolution of Asteraceae family and artemisinin biosynthesis.</title>
        <authorList>
            <person name="Shen Q."/>
            <person name="Zhang L."/>
            <person name="Liao Z."/>
            <person name="Wang S."/>
            <person name="Yan T."/>
            <person name="Shi P."/>
            <person name="Liu M."/>
            <person name="Fu X."/>
            <person name="Pan Q."/>
            <person name="Wang Y."/>
            <person name="Lv Z."/>
            <person name="Lu X."/>
            <person name="Zhang F."/>
            <person name="Jiang W."/>
            <person name="Ma Y."/>
            <person name="Chen M."/>
            <person name="Hao X."/>
            <person name="Li L."/>
            <person name="Tang Y."/>
            <person name="Lv G."/>
            <person name="Zhou Y."/>
            <person name="Sun X."/>
            <person name="Brodelius P.E."/>
            <person name="Rose J.K.C."/>
            <person name="Tang K."/>
        </authorList>
    </citation>
    <scope>NUCLEOTIDE SEQUENCE [LARGE SCALE GENOMIC DNA]</scope>
    <source>
        <strain evidence="5">cv. Huhao1</strain>
        <tissue evidence="4">Leaf</tissue>
    </source>
</reference>
<evidence type="ECO:0000259" key="3">
    <source>
        <dbReference type="PROSITE" id="PS50104"/>
    </source>
</evidence>
<evidence type="ECO:0000313" key="4">
    <source>
        <dbReference type="EMBL" id="PWA36484.1"/>
    </source>
</evidence>
<comment type="caution">
    <text evidence="4">The sequence shown here is derived from an EMBL/GenBank/DDBJ whole genome shotgun (WGS) entry which is preliminary data.</text>
</comment>
<dbReference type="Gene3D" id="3.40.50.10140">
    <property type="entry name" value="Toll/interleukin-1 receptor homology (TIR) domain"/>
    <property type="match status" value="1"/>
</dbReference>
<keyword evidence="2" id="KW-1133">Transmembrane helix</keyword>
<feature type="domain" description="TIR" evidence="3">
    <location>
        <begin position="149"/>
        <end position="317"/>
    </location>
</feature>
<dbReference type="SMART" id="SM00255">
    <property type="entry name" value="TIR"/>
    <property type="match status" value="1"/>
</dbReference>
<evidence type="ECO:0000256" key="1">
    <source>
        <dbReference type="ARBA" id="ARBA00023027"/>
    </source>
</evidence>
<keyword evidence="1" id="KW-0520">NAD</keyword>
<gene>
    <name evidence="4" type="ORF">CTI12_AA599500</name>
</gene>
<evidence type="ECO:0000256" key="2">
    <source>
        <dbReference type="SAM" id="Phobius"/>
    </source>
</evidence>
<dbReference type="EMBL" id="PKPP01018125">
    <property type="protein sequence ID" value="PWA36484.1"/>
    <property type="molecule type" value="Genomic_DNA"/>
</dbReference>
<proteinExistence type="predicted"/>
<dbReference type="PANTHER" id="PTHR32009:SF133">
    <property type="entry name" value="TIR DOMAIN-CONTAINING PROTEIN"/>
    <property type="match status" value="1"/>
</dbReference>
<dbReference type="AlphaFoldDB" id="A0A2U1KI85"/>
<keyword evidence="2" id="KW-0472">Membrane</keyword>
<dbReference type="SUPFAM" id="SSF52200">
    <property type="entry name" value="Toll/Interleukin receptor TIR domain"/>
    <property type="match status" value="1"/>
</dbReference>
<organism evidence="4 5">
    <name type="scientific">Artemisia annua</name>
    <name type="common">Sweet wormwood</name>
    <dbReference type="NCBI Taxonomy" id="35608"/>
    <lineage>
        <taxon>Eukaryota</taxon>
        <taxon>Viridiplantae</taxon>
        <taxon>Streptophyta</taxon>
        <taxon>Embryophyta</taxon>
        <taxon>Tracheophyta</taxon>
        <taxon>Spermatophyta</taxon>
        <taxon>Magnoliopsida</taxon>
        <taxon>eudicotyledons</taxon>
        <taxon>Gunneridae</taxon>
        <taxon>Pentapetalae</taxon>
        <taxon>asterids</taxon>
        <taxon>campanulids</taxon>
        <taxon>Asterales</taxon>
        <taxon>Asteraceae</taxon>
        <taxon>Asteroideae</taxon>
        <taxon>Anthemideae</taxon>
        <taxon>Artemisiinae</taxon>
        <taxon>Artemisia</taxon>
    </lineage>
</organism>